<organism evidence="2 3">
    <name type="scientific">Sphingobacterium athyrii</name>
    <dbReference type="NCBI Taxonomy" id="2152717"/>
    <lineage>
        <taxon>Bacteria</taxon>
        <taxon>Pseudomonadati</taxon>
        <taxon>Bacteroidota</taxon>
        <taxon>Sphingobacteriia</taxon>
        <taxon>Sphingobacteriales</taxon>
        <taxon>Sphingobacteriaceae</taxon>
        <taxon>Sphingobacterium</taxon>
    </lineage>
</organism>
<protein>
    <recommendedName>
        <fullName evidence="1">FAS1 domain-containing protein</fullName>
    </recommendedName>
</protein>
<keyword evidence="3" id="KW-1185">Reference proteome</keyword>
<evidence type="ECO:0000313" key="3">
    <source>
        <dbReference type="Proteomes" id="UP000250831"/>
    </source>
</evidence>
<gene>
    <name evidence="2" type="ORF">DCO56_17100</name>
</gene>
<dbReference type="InterPro" id="IPR000782">
    <property type="entry name" value="FAS1_domain"/>
</dbReference>
<dbReference type="Gene3D" id="2.30.180.10">
    <property type="entry name" value="FAS1 domain"/>
    <property type="match status" value="1"/>
</dbReference>
<dbReference type="PROSITE" id="PS51257">
    <property type="entry name" value="PROKAR_LIPOPROTEIN"/>
    <property type="match status" value="1"/>
</dbReference>
<feature type="domain" description="FAS1" evidence="1">
    <location>
        <begin position="34"/>
        <end position="156"/>
    </location>
</feature>
<proteinExistence type="predicted"/>
<dbReference type="SUPFAM" id="SSF82153">
    <property type="entry name" value="FAS1 domain"/>
    <property type="match status" value="1"/>
</dbReference>
<dbReference type="PROSITE" id="PS50213">
    <property type="entry name" value="FAS1"/>
    <property type="match status" value="1"/>
</dbReference>
<sequence>MKNIVGILLLMLVVATGCKKNWNDHYEDQGTVSDLDLLAYLKTQPQYSLFVSKLEEYGIAEELSRDQELTIWAVPNDQMAVLEASTENKASILKYHINNLKYDSGKLKDGLKLITLNGKYLMVSRKDDQLHVGDAALTKANQFCKNGVVHEIDQLLTPDVSIYDYLRGLGSDYSIIRDSVLAMNDTIFDLSNSIPIGVDPTGNTLYDSVFTITNPIFEKANIRSEFANVTMFLPSNQVIKNCFDDLKRLYDQFGKQFLKEDSLIAYSWIKEAIFYNEIIDNYGTKDLTSAFNRVWKPTVQLVDPQYKRMSNGRIFNVTKLKIPNNVHIRMIKQLFHYYEYVPEHEKPDLFTLANVTGIEPKDRDKVSFPTLGIELTYRTLLFRGNISDNLPASIDFTPIMLERKPDGSTGYKVVEVPPGEYNLYMGFLAKNHPFVNIYVDGKLIAKSLNVEPATPWNYDRATNTVPGTKYNGWGGLVGPLVIEGDKIRSFKIKVEFAGLGKGTVENIELYHWALIPTVNNY</sequence>
<name>A0A363NSU2_9SPHI</name>
<dbReference type="SMART" id="SM00554">
    <property type="entry name" value="FAS1"/>
    <property type="match status" value="1"/>
</dbReference>
<accession>A0A363NSU2</accession>
<dbReference type="OrthoDB" id="831756at2"/>
<dbReference type="Pfam" id="PF02469">
    <property type="entry name" value="Fasciclin"/>
    <property type="match status" value="1"/>
</dbReference>
<dbReference type="Proteomes" id="UP000250831">
    <property type="component" value="Unassembled WGS sequence"/>
</dbReference>
<evidence type="ECO:0000259" key="1">
    <source>
        <dbReference type="PROSITE" id="PS50213"/>
    </source>
</evidence>
<dbReference type="EMBL" id="QCXX01000004">
    <property type="protein sequence ID" value="PUV23807.1"/>
    <property type="molecule type" value="Genomic_DNA"/>
</dbReference>
<comment type="caution">
    <text evidence="2">The sequence shown here is derived from an EMBL/GenBank/DDBJ whole genome shotgun (WGS) entry which is preliminary data.</text>
</comment>
<dbReference type="InterPro" id="IPR036378">
    <property type="entry name" value="FAS1_dom_sf"/>
</dbReference>
<dbReference type="AlphaFoldDB" id="A0A363NSU2"/>
<reference evidence="2 3" key="1">
    <citation type="submission" date="2018-04" db="EMBL/GenBank/DDBJ databases">
        <title>Sphingobacterium sp. M46 Genome.</title>
        <authorList>
            <person name="Cheng J."/>
            <person name="Li Y."/>
        </authorList>
    </citation>
    <scope>NUCLEOTIDE SEQUENCE [LARGE SCALE GENOMIC DNA]</scope>
    <source>
        <strain evidence="2 3">M46</strain>
    </source>
</reference>
<dbReference type="RefSeq" id="WP_108635135.1">
    <property type="nucleotide sequence ID" value="NZ_QCXX01000004.1"/>
</dbReference>
<evidence type="ECO:0000313" key="2">
    <source>
        <dbReference type="EMBL" id="PUV23807.1"/>
    </source>
</evidence>